<dbReference type="InterPro" id="IPR045155">
    <property type="entry name" value="Beta-lactam_cat"/>
</dbReference>
<evidence type="ECO:0000313" key="5">
    <source>
        <dbReference type="Proteomes" id="UP000295302"/>
    </source>
</evidence>
<dbReference type="GO" id="GO:0030655">
    <property type="term" value="P:beta-lactam antibiotic catabolic process"/>
    <property type="evidence" value="ECO:0007669"/>
    <property type="project" value="InterPro"/>
</dbReference>
<proteinExistence type="predicted"/>
<protein>
    <submittedName>
        <fullName evidence="4">Serine hydrolase</fullName>
    </submittedName>
</protein>
<accession>A0A4V2YLM4</accession>
<feature type="compositionally biased region" description="Pro residues" evidence="1">
    <location>
        <begin position="328"/>
        <end position="337"/>
    </location>
</feature>
<feature type="signal peptide" evidence="2">
    <location>
        <begin position="1"/>
        <end position="30"/>
    </location>
</feature>
<feature type="region of interest" description="Disordered" evidence="1">
    <location>
        <begin position="313"/>
        <end position="357"/>
    </location>
</feature>
<dbReference type="InterPro" id="IPR000871">
    <property type="entry name" value="Beta-lactam_class-A"/>
</dbReference>
<dbReference type="OrthoDB" id="3524371at2"/>
<dbReference type="EMBL" id="SMKQ01000057">
    <property type="protein sequence ID" value="TDD46727.1"/>
    <property type="molecule type" value="Genomic_DNA"/>
</dbReference>
<dbReference type="Gene3D" id="3.40.710.10">
    <property type="entry name" value="DD-peptidase/beta-lactamase superfamily"/>
    <property type="match status" value="1"/>
</dbReference>
<evidence type="ECO:0000313" key="4">
    <source>
        <dbReference type="EMBL" id="TDD46727.1"/>
    </source>
</evidence>
<dbReference type="GO" id="GO:0008800">
    <property type="term" value="F:beta-lactamase activity"/>
    <property type="evidence" value="ECO:0007669"/>
    <property type="project" value="InterPro"/>
</dbReference>
<sequence length="357" mass="38692">MADGRLPHMRVREFTLFAFLLAALPGCALRADPTADPAAPQQVSALPAAERRALDRALGRYLRDRPGRAALAVYDRTTGIRYAFHERAPFVLASVAKVDILLAFLMAKGGERLSGLERRLVSCMIRYSDNTCARLLYVTVGGRWGLARTLHRIGAHHTRPGPGFLSGWTRSLPSDQVTVLERLTDPQGPLSARARRYAMELMSSVAPSQAWGVGTVVRTGEVALKNGWLPTELHGGLWTVNSMGRLDVRGHELLVAVLSERSPDMPTGVDTVERLARLVVRALAEEEILDEGVRLAVARRLAGSRAFLETWAYPRPGPTPAAGQDAQHPPPQQPPPARGAAAPPVMATVDSSFTVSS</sequence>
<dbReference type="SUPFAM" id="SSF56601">
    <property type="entry name" value="beta-lactamase/transpeptidase-like"/>
    <property type="match status" value="1"/>
</dbReference>
<keyword evidence="2" id="KW-0732">Signal</keyword>
<dbReference type="PANTHER" id="PTHR35333">
    <property type="entry name" value="BETA-LACTAMASE"/>
    <property type="match status" value="1"/>
</dbReference>
<feature type="domain" description="Beta-lactamase class A catalytic" evidence="3">
    <location>
        <begin position="119"/>
        <end position="231"/>
    </location>
</feature>
<dbReference type="Proteomes" id="UP000295302">
    <property type="component" value="Unassembled WGS sequence"/>
</dbReference>
<evidence type="ECO:0000259" key="3">
    <source>
        <dbReference type="Pfam" id="PF13354"/>
    </source>
</evidence>
<keyword evidence="5" id="KW-1185">Reference proteome</keyword>
<dbReference type="GO" id="GO:0046677">
    <property type="term" value="P:response to antibiotic"/>
    <property type="evidence" value="ECO:0007669"/>
    <property type="project" value="InterPro"/>
</dbReference>
<dbReference type="InterPro" id="IPR012338">
    <property type="entry name" value="Beta-lactam/transpept-like"/>
</dbReference>
<dbReference type="AlphaFoldDB" id="A0A4V2YLM4"/>
<dbReference type="PANTHER" id="PTHR35333:SF3">
    <property type="entry name" value="BETA-LACTAMASE-TYPE TRANSPEPTIDASE FOLD CONTAINING PROTEIN"/>
    <property type="match status" value="1"/>
</dbReference>
<reference evidence="4 5" key="1">
    <citation type="submission" date="2019-03" db="EMBL/GenBank/DDBJ databases">
        <title>Draft genome sequences of novel Actinobacteria.</title>
        <authorList>
            <person name="Sahin N."/>
            <person name="Ay H."/>
            <person name="Saygin H."/>
        </authorList>
    </citation>
    <scope>NUCLEOTIDE SEQUENCE [LARGE SCALE GENOMIC DNA]</scope>
    <source>
        <strain evidence="4 5">CH32</strain>
    </source>
</reference>
<dbReference type="Pfam" id="PF13354">
    <property type="entry name" value="Beta-lactamase2"/>
    <property type="match status" value="1"/>
</dbReference>
<keyword evidence="4" id="KW-0378">Hydrolase</keyword>
<evidence type="ECO:0000256" key="1">
    <source>
        <dbReference type="SAM" id="MobiDB-lite"/>
    </source>
</evidence>
<organism evidence="4 5">
    <name type="scientific">Nonomuraea terrae</name>
    <dbReference type="NCBI Taxonomy" id="2530383"/>
    <lineage>
        <taxon>Bacteria</taxon>
        <taxon>Bacillati</taxon>
        <taxon>Actinomycetota</taxon>
        <taxon>Actinomycetes</taxon>
        <taxon>Streptosporangiales</taxon>
        <taxon>Streptosporangiaceae</taxon>
        <taxon>Nonomuraea</taxon>
    </lineage>
</organism>
<evidence type="ECO:0000256" key="2">
    <source>
        <dbReference type="SAM" id="SignalP"/>
    </source>
</evidence>
<feature type="chain" id="PRO_5020719105" evidence="2">
    <location>
        <begin position="31"/>
        <end position="357"/>
    </location>
</feature>
<gene>
    <name evidence="4" type="ORF">E1286_20065</name>
</gene>
<name>A0A4V2YLM4_9ACTN</name>
<comment type="caution">
    <text evidence="4">The sequence shown here is derived from an EMBL/GenBank/DDBJ whole genome shotgun (WGS) entry which is preliminary data.</text>
</comment>